<keyword evidence="3" id="KW-0963">Cytoplasm</keyword>
<dbReference type="Proteomes" id="UP000274504">
    <property type="component" value="Unassembled WGS sequence"/>
</dbReference>
<comment type="similarity">
    <text evidence="2">Belongs to the dynein intermediate chain family.</text>
</comment>
<name>A0A0R3SSR5_HYMDI</name>
<dbReference type="InterPro" id="IPR015943">
    <property type="entry name" value="WD40/YVTN_repeat-like_dom_sf"/>
</dbReference>
<evidence type="ECO:0000256" key="6">
    <source>
        <dbReference type="ARBA" id="ARBA00022737"/>
    </source>
</evidence>
<evidence type="ECO:0000256" key="4">
    <source>
        <dbReference type="ARBA" id="ARBA00022574"/>
    </source>
</evidence>
<keyword evidence="6" id="KW-0677">Repeat</keyword>
<reference evidence="15" key="1">
    <citation type="submission" date="2017-02" db="UniProtKB">
        <authorList>
            <consortium name="WormBaseParasite"/>
        </authorList>
    </citation>
    <scope>IDENTIFICATION</scope>
</reference>
<dbReference type="GO" id="GO:0045504">
    <property type="term" value="F:dynein heavy chain binding"/>
    <property type="evidence" value="ECO:0007669"/>
    <property type="project" value="TreeGrafter"/>
</dbReference>
<evidence type="ECO:0000256" key="9">
    <source>
        <dbReference type="ARBA" id="ARBA00023175"/>
    </source>
</evidence>
<organism evidence="15">
    <name type="scientific">Hymenolepis diminuta</name>
    <name type="common">Rat tapeworm</name>
    <dbReference type="NCBI Taxonomy" id="6216"/>
    <lineage>
        <taxon>Eukaryota</taxon>
        <taxon>Metazoa</taxon>
        <taxon>Spiralia</taxon>
        <taxon>Lophotrochozoa</taxon>
        <taxon>Platyhelminthes</taxon>
        <taxon>Cestoda</taxon>
        <taxon>Eucestoda</taxon>
        <taxon>Cyclophyllidea</taxon>
        <taxon>Hymenolepididae</taxon>
        <taxon>Hymenolepis</taxon>
    </lineage>
</organism>
<dbReference type="Pfam" id="PF00400">
    <property type="entry name" value="WD40"/>
    <property type="match status" value="1"/>
</dbReference>
<evidence type="ECO:0000256" key="3">
    <source>
        <dbReference type="ARBA" id="ARBA00022490"/>
    </source>
</evidence>
<feature type="compositionally biased region" description="Acidic residues" evidence="12">
    <location>
        <begin position="942"/>
        <end position="955"/>
    </location>
</feature>
<keyword evidence="11" id="KW-0966">Cell projection</keyword>
<dbReference type="GO" id="GO:0005874">
    <property type="term" value="C:microtubule"/>
    <property type="evidence" value="ECO:0007669"/>
    <property type="project" value="UniProtKB-KW"/>
</dbReference>
<dbReference type="WBParaSite" id="HDID_0000836501-mRNA-1">
    <property type="protein sequence ID" value="HDID_0000836501-mRNA-1"/>
    <property type="gene ID" value="HDID_0000836501"/>
</dbReference>
<dbReference type="OrthoDB" id="366230at2759"/>
<keyword evidence="5" id="KW-0493">Microtubule</keyword>
<evidence type="ECO:0000313" key="13">
    <source>
        <dbReference type="EMBL" id="VDL60681.1"/>
    </source>
</evidence>
<keyword evidence="9" id="KW-0505">Motor protein</keyword>
<dbReference type="Gene3D" id="2.130.10.10">
    <property type="entry name" value="YVTN repeat-like/Quinoprotein amine dehydrogenase"/>
    <property type="match status" value="2"/>
</dbReference>
<evidence type="ECO:0000313" key="14">
    <source>
        <dbReference type="Proteomes" id="UP000274504"/>
    </source>
</evidence>
<dbReference type="EMBL" id="UYSG01011067">
    <property type="protein sequence ID" value="VDL60681.1"/>
    <property type="molecule type" value="Genomic_DNA"/>
</dbReference>
<gene>
    <name evidence="13" type="ORF">HDID_LOCUS8363</name>
</gene>
<dbReference type="SMART" id="SM00320">
    <property type="entry name" value="WD40"/>
    <property type="match status" value="5"/>
</dbReference>
<dbReference type="GO" id="GO:0036157">
    <property type="term" value="C:outer dynein arm"/>
    <property type="evidence" value="ECO:0007669"/>
    <property type="project" value="TreeGrafter"/>
</dbReference>
<proteinExistence type="inferred from homology"/>
<feature type="compositionally biased region" description="Acidic residues" evidence="12">
    <location>
        <begin position="913"/>
        <end position="931"/>
    </location>
</feature>
<dbReference type="InterPro" id="IPR036322">
    <property type="entry name" value="WD40_repeat_dom_sf"/>
</dbReference>
<sequence>MLTCLGKHNLESFAILDGHDRHVILAPDLPTWDDSQPPQYLKSPRLPHRLLRIPDTNPFDGELQAGRGLPQININLDDPVPFIILPEDTTSPIRSATWRLHWPVVCRGTCACVGIAIHPNIPDSPVDGLLYWDLSSGSSNPSSALSYVHGLPAADFTMTLTVFWASRGLLEVSLTFHFIDLPMNPARTLRREVWLGHSAAPSITLTPFISTAWGCAQIDMQFVGFMKSSVLELKTLSRFRVLQHLATLVQLGNIGKSSRASLEVNLKDSVWGRGTVADGGLWMCLAGRHNYPRSIDGVNNSDQEIAKIKRAEFGKQCNFSDRAAEIHAEILPDPELAEKFILRNPVSRGIQQGNEMSEHEVNTESVSLEVRGINHTEGGWPKDVNYNEPEQVQRYRKKLEKDEQYTTILHSLANSVEHCIKQNNALNIYEDYFNDIEYNSFEEPPSAKVVNVFRDINAIKRTASYVCWFPESPTKIAVAYSNTGFLSNSSDTSLESYIWDFANPNKPDLVLVPPSALVCVEFNPKDTHTLIGGCLDGQLCLWDCRKGSQPVEISPVETSHRDPAWQVIWIQSKTSTEFFSTSTDGQVLWWDVRKMSEPTEVLYLDPTKNQDLNCSIGAYALEYEPTIPTKFMAGTEQGMIISCNRKGKTAAEKVAAIFPGHKGPVYALQRNPFFPKFFLSVGDWSARIWAEDMRDDPIMWTPYHESGVTDGRWSPVRPGLFFMTRLNGYLELWDFVFKHQEPTLKFKVSNDSLHCVRVNEGGFLVAVGSKPGVTTILELSAGFTAPSKNEKATVGAMLEREWHREKILETRAKELRVKAKKKALAESGPMELEDDQKTFEASGNVEKSGPEGKEKTGEEGEYNIPEEQLSPNELLKKIEKEFFEQIEEEKHRREEENDARNQRLESLNGGGNELEEEEEEKEKEEEGETEKDEDHNQVSVNESEEETIENSEEAEVGNFSY</sequence>
<evidence type="ECO:0000256" key="11">
    <source>
        <dbReference type="ARBA" id="ARBA00023273"/>
    </source>
</evidence>
<evidence type="ECO:0000256" key="7">
    <source>
        <dbReference type="ARBA" id="ARBA00023017"/>
    </source>
</evidence>
<dbReference type="STRING" id="6216.A0A0R3SSR5"/>
<dbReference type="PANTHER" id="PTHR12442:SF7">
    <property type="entry name" value="DYNEIN AXONEMAL INTERMEDIATE CHAIN 2"/>
    <property type="match status" value="1"/>
</dbReference>
<evidence type="ECO:0000256" key="12">
    <source>
        <dbReference type="SAM" id="MobiDB-lite"/>
    </source>
</evidence>
<accession>A0A0R3SSR5</accession>
<feature type="compositionally biased region" description="Basic and acidic residues" evidence="12">
    <location>
        <begin position="874"/>
        <end position="903"/>
    </location>
</feature>
<feature type="region of interest" description="Disordered" evidence="12">
    <location>
        <begin position="822"/>
        <end position="961"/>
    </location>
</feature>
<dbReference type="GO" id="GO:0045503">
    <property type="term" value="F:dynein light chain binding"/>
    <property type="evidence" value="ECO:0007669"/>
    <property type="project" value="TreeGrafter"/>
</dbReference>
<dbReference type="SUPFAM" id="SSF50978">
    <property type="entry name" value="WD40 repeat-like"/>
    <property type="match status" value="1"/>
</dbReference>
<dbReference type="InterPro" id="IPR050687">
    <property type="entry name" value="Dynein_IC"/>
</dbReference>
<evidence type="ECO:0000256" key="5">
    <source>
        <dbReference type="ARBA" id="ARBA00022701"/>
    </source>
</evidence>
<keyword evidence="8" id="KW-0969">Cilium</keyword>
<evidence type="ECO:0000256" key="10">
    <source>
        <dbReference type="ARBA" id="ARBA00023212"/>
    </source>
</evidence>
<dbReference type="GO" id="GO:0003341">
    <property type="term" value="P:cilium movement"/>
    <property type="evidence" value="ECO:0007669"/>
    <property type="project" value="TreeGrafter"/>
</dbReference>
<comment type="subcellular location">
    <subcellularLocation>
        <location evidence="1">Cytoplasm</location>
        <location evidence="1">Cytoskeleton</location>
        <location evidence="1">Cilium axoneme</location>
    </subcellularLocation>
</comment>
<keyword evidence="7" id="KW-0243">Dynein</keyword>
<evidence type="ECO:0000256" key="8">
    <source>
        <dbReference type="ARBA" id="ARBA00023069"/>
    </source>
</evidence>
<reference evidence="13 14" key="2">
    <citation type="submission" date="2018-11" db="EMBL/GenBank/DDBJ databases">
        <authorList>
            <consortium name="Pathogen Informatics"/>
        </authorList>
    </citation>
    <scope>NUCLEOTIDE SEQUENCE [LARGE SCALE GENOMIC DNA]</scope>
</reference>
<protein>
    <submittedName>
        <fullName evidence="15">WD_REPEATS_REGION domain-containing protein</fullName>
    </submittedName>
</protein>
<keyword evidence="4" id="KW-0853">WD repeat</keyword>
<evidence type="ECO:0000256" key="2">
    <source>
        <dbReference type="ARBA" id="ARBA00011059"/>
    </source>
</evidence>
<evidence type="ECO:0000313" key="15">
    <source>
        <dbReference type="WBParaSite" id="HDID_0000836501-mRNA-1"/>
    </source>
</evidence>
<dbReference type="AlphaFoldDB" id="A0A0R3SSR5"/>
<feature type="compositionally biased region" description="Basic and acidic residues" evidence="12">
    <location>
        <begin position="848"/>
        <end position="858"/>
    </location>
</feature>
<dbReference type="InterPro" id="IPR001680">
    <property type="entry name" value="WD40_rpt"/>
</dbReference>
<dbReference type="GO" id="GO:0036158">
    <property type="term" value="P:outer dynein arm assembly"/>
    <property type="evidence" value="ECO:0007669"/>
    <property type="project" value="TreeGrafter"/>
</dbReference>
<evidence type="ECO:0000256" key="1">
    <source>
        <dbReference type="ARBA" id="ARBA00004430"/>
    </source>
</evidence>
<keyword evidence="10" id="KW-0206">Cytoskeleton</keyword>
<dbReference type="PANTHER" id="PTHR12442">
    <property type="entry name" value="DYNEIN INTERMEDIATE CHAIN"/>
    <property type="match status" value="1"/>
</dbReference>